<protein>
    <submittedName>
        <fullName evidence="8">Putative integral membrane protein</fullName>
    </submittedName>
</protein>
<dbReference type="PANTHER" id="PTHR12841">
    <property type="entry name" value="PROTEIN UNC-50 HOMOLOG"/>
    <property type="match status" value="1"/>
</dbReference>
<evidence type="ECO:0000313" key="9">
    <source>
        <dbReference type="Proteomes" id="UP000298493"/>
    </source>
</evidence>
<keyword evidence="3 7" id="KW-0812">Transmembrane</keyword>
<evidence type="ECO:0000256" key="5">
    <source>
        <dbReference type="ARBA" id="ARBA00023136"/>
    </source>
</evidence>
<feature type="transmembrane region" description="Helical" evidence="7">
    <location>
        <begin position="240"/>
        <end position="258"/>
    </location>
</feature>
<comment type="similarity">
    <text evidence="2">Belongs to the unc-50 family.</text>
</comment>
<keyword evidence="4 7" id="KW-1133">Transmembrane helix</keyword>
<dbReference type="PANTHER" id="PTHR12841:SF6">
    <property type="entry name" value="PROTEIN UNC-50 HOMOLOG"/>
    <property type="match status" value="1"/>
</dbReference>
<dbReference type="Pfam" id="PF05216">
    <property type="entry name" value="UNC-50"/>
    <property type="match status" value="1"/>
</dbReference>
<evidence type="ECO:0000313" key="8">
    <source>
        <dbReference type="EMBL" id="TID14439.1"/>
    </source>
</evidence>
<feature type="transmembrane region" description="Helical" evidence="7">
    <location>
        <begin position="206"/>
        <end position="228"/>
    </location>
</feature>
<reference evidence="8 9" key="1">
    <citation type="submission" date="2019-04" db="EMBL/GenBank/DDBJ databases">
        <title>High contiguity whole genome sequence and gene annotation resource for two Venturia nashicola isolates.</title>
        <authorList>
            <person name="Prokchorchik M."/>
            <person name="Won K."/>
            <person name="Lee Y."/>
            <person name="Choi E.D."/>
            <person name="Segonzac C."/>
            <person name="Sohn K.H."/>
        </authorList>
    </citation>
    <scope>NUCLEOTIDE SEQUENCE [LARGE SCALE GENOMIC DNA]</scope>
    <source>
        <strain evidence="8 9">PRI2</strain>
    </source>
</reference>
<proteinExistence type="inferred from homology"/>
<accession>A0A4Z1NIV9</accession>
<feature type="transmembrane region" description="Helical" evidence="7">
    <location>
        <begin position="84"/>
        <end position="103"/>
    </location>
</feature>
<feature type="transmembrane region" description="Helical" evidence="7">
    <location>
        <begin position="175"/>
        <end position="194"/>
    </location>
</feature>
<keyword evidence="5 7" id="KW-0472">Membrane</keyword>
<comment type="caution">
    <text evidence="8">The sequence shown here is derived from an EMBL/GenBank/DDBJ whole genome shotgun (WGS) entry which is preliminary data.</text>
</comment>
<organism evidence="8 9">
    <name type="scientific">Venturia nashicola</name>
    <dbReference type="NCBI Taxonomy" id="86259"/>
    <lineage>
        <taxon>Eukaryota</taxon>
        <taxon>Fungi</taxon>
        <taxon>Dikarya</taxon>
        <taxon>Ascomycota</taxon>
        <taxon>Pezizomycotina</taxon>
        <taxon>Dothideomycetes</taxon>
        <taxon>Pleosporomycetidae</taxon>
        <taxon>Venturiales</taxon>
        <taxon>Venturiaceae</taxon>
        <taxon>Venturia</taxon>
    </lineage>
</organism>
<comment type="subcellular location">
    <subcellularLocation>
        <location evidence="1">Membrane</location>
        <topology evidence="1">Multi-pass membrane protein</topology>
    </subcellularLocation>
</comment>
<evidence type="ECO:0000256" key="4">
    <source>
        <dbReference type="ARBA" id="ARBA00022989"/>
    </source>
</evidence>
<sequence length="278" mass="31518">MNPHISLPRHNSTERSSSFGAAPPTRSNLQMPRILKRALKFPSMDFETAVWEMSSLLLRPTAVFKNIKRTQHTKKRYHTADPSFTYLLSFFLLLTSIAWGLAYADGFGRVLKISLVFVFGHFIGSSLVVSVIAYFLVGRLLGPGVKGLPGRRRQQGLFVQPGEEEQLEFGYCFDVAIRAFFPVWVFLYVLQFLLMPVVAKEYWLSLLLGNSLYLLAFGYYTIITFLGYNALPFLAHTELLLFPTGVFTILWFASLFGFNMSRHLAPVLWAGANLRKGI</sequence>
<feature type="compositionally biased region" description="Polar residues" evidence="6">
    <location>
        <begin position="14"/>
        <end position="27"/>
    </location>
</feature>
<dbReference type="EMBL" id="SNSC02000023">
    <property type="protein sequence ID" value="TID14439.1"/>
    <property type="molecule type" value="Genomic_DNA"/>
</dbReference>
<evidence type="ECO:0000256" key="6">
    <source>
        <dbReference type="SAM" id="MobiDB-lite"/>
    </source>
</evidence>
<dbReference type="GO" id="GO:0000139">
    <property type="term" value="C:Golgi membrane"/>
    <property type="evidence" value="ECO:0007669"/>
    <property type="project" value="TreeGrafter"/>
</dbReference>
<keyword evidence="9" id="KW-1185">Reference proteome</keyword>
<gene>
    <name evidence="8" type="ORF">E6O75_ATG09518</name>
</gene>
<feature type="transmembrane region" description="Helical" evidence="7">
    <location>
        <begin position="115"/>
        <end position="137"/>
    </location>
</feature>
<evidence type="ECO:0000256" key="1">
    <source>
        <dbReference type="ARBA" id="ARBA00004141"/>
    </source>
</evidence>
<dbReference type="InterPro" id="IPR007881">
    <property type="entry name" value="UNC-50"/>
</dbReference>
<name>A0A4Z1NIV9_9PEZI</name>
<feature type="region of interest" description="Disordered" evidence="6">
    <location>
        <begin position="1"/>
        <end position="27"/>
    </location>
</feature>
<dbReference type="STRING" id="86259.A0A4Z1NIV9"/>
<evidence type="ECO:0000256" key="2">
    <source>
        <dbReference type="ARBA" id="ARBA00006293"/>
    </source>
</evidence>
<evidence type="ECO:0000256" key="3">
    <source>
        <dbReference type="ARBA" id="ARBA00022692"/>
    </source>
</evidence>
<evidence type="ECO:0000256" key="7">
    <source>
        <dbReference type="SAM" id="Phobius"/>
    </source>
</evidence>
<dbReference type="Proteomes" id="UP000298493">
    <property type="component" value="Unassembled WGS sequence"/>
</dbReference>
<dbReference type="AlphaFoldDB" id="A0A4Z1NIV9"/>